<feature type="region of interest" description="Disordered" evidence="1">
    <location>
        <begin position="530"/>
        <end position="898"/>
    </location>
</feature>
<evidence type="ECO:0000313" key="4">
    <source>
        <dbReference type="Proteomes" id="UP001320245"/>
    </source>
</evidence>
<organism evidence="3 4">
    <name type="scientific">Cytospora paraplurivora</name>
    <dbReference type="NCBI Taxonomy" id="2898453"/>
    <lineage>
        <taxon>Eukaryota</taxon>
        <taxon>Fungi</taxon>
        <taxon>Dikarya</taxon>
        <taxon>Ascomycota</taxon>
        <taxon>Pezizomycotina</taxon>
        <taxon>Sordariomycetes</taxon>
        <taxon>Sordariomycetidae</taxon>
        <taxon>Diaporthales</taxon>
        <taxon>Cytosporaceae</taxon>
        <taxon>Cytospora</taxon>
    </lineage>
</organism>
<name>A0AAN9TZX8_9PEZI</name>
<gene>
    <name evidence="3" type="ORF">SLS53_008816</name>
</gene>
<sequence length="1367" mass="150498">MSAAAHSTSLPSTAAVLEYQCLFTHDLRRKQKRWQDGRLKFHTFNKRVMVYDERGNFIGDMHWRHDYAFDEGEEIELERGCIIVQVSCLIARGETDLSELLDKRAKEKEQRQIRQIARSPAATVVLQRTTSRLPALPLEQVRSRHRPLNQVIGTPTGHHGRALVPSESPFEQRQQAAAAAADTPEGRAAKRRKHDDPPPSKSGYATALFGQSLTLSATPASSVPVQRTPRLELNSGSLGQADRPSARGEAVPVPLEKPTISRHLNLKSGYAQGLFGQPLTLSHTPVSSVPPRRQPQHDSTFCSTSDLDQGKVQRNDHPPLRDHPKASRHFNNPARRSQTVGPEKQANTDRNLQGASNELVEGSVSRGMAEGDRTISPDRRVEKHRQVALVEDVIEIDDWEPIPAQTLREPRPKKGIKETGTVNQQTLNTSKDTRPRQEQGNVNLISVRQAEQEDEQESDTEKIDESASASRKSVTSRITTKKRETDHSLPRTNKDMRRSFVTSRRPDEPVKELRIKSRKRGLLMISDAPKIPRRRTTNNPTGLSDGTEKLRSKDDLNAYNLSRTPSPEVAADRYHELTPGSPLPYLDGVTEQSTGDVDGDPFNSPMRSPMANHHGEWELEHAGKDMESTRFQRTTSTELGDFDDPYRSLSPAAQENSTSDGTASAKDRNSQRKELRSEDLHKENKEPPPDYVDVFIGDDATVVQSTAQPPSPTQNSHDPYRIPSSPEGYSPFRPKSSPAPRSPPIDCSSEETTAKDVPNAHRAMHKPNAATTNKQQRRPRRLIVLEDDEEDDLLPGVPDQTAVSLDETENDATEPCEAAPRLSNAKRTGVRKAKAQHKEACLESQDEHDGKRRRSSRQRRNRSDDHEKPYLASEQDLSEEEQVPKKRQRRISKAAEQRPRLERIKKNVKSRELIGFNLASLNAPLGPRGIGMPFSILHSPIDGLTARHTSDEAVPKALSVPDVDDGLEQASHIATRTHSKVLVPHRNVVNNRLSPILGGRLNISTPSTPTANDQVIEPTMTDKGQARAVRSTTEPHHEPSQPFTVVPEVKVKLMEQVKIPAKATASCLANSSLSGPSPKPDAPEPKGTTVAVLSRDFGIDKNNGTIDPETPTARTPPLNPAGDIAREDQAPRPAPISTEAAQTPPTRASTTARGRRMKAINASFEPSTIGASLQELKLPPLQADSVETLGTKQGSCAAEENPGSNQTPAGSIQKAKYIGLRGQVTAPRRVNNIIAVPPQVSHPEDQTADSIAKAPARIMNPASRGRKAALASDAVGQVPQRVLPPTQPALLVPISTADLACTPYEPPPREPVRPKKKMAFPGFQSARDSGPWSREAFDLLESGRPGSLENITSSYKDFTLLVVGYEK</sequence>
<dbReference type="GO" id="GO:0035861">
    <property type="term" value="C:site of double-strand break"/>
    <property type="evidence" value="ECO:0007669"/>
    <property type="project" value="TreeGrafter"/>
</dbReference>
<reference evidence="3 4" key="1">
    <citation type="journal article" date="2023" name="PLoS ONE">
        <title>Cytospora paraplurivora sp. nov. isolated from orchards with fruit tree decline syndrome in Ontario, Canada.</title>
        <authorList>
            <person name="Ilyukhin E."/>
            <person name="Nguyen H.D.T."/>
            <person name="Castle A.J."/>
            <person name="Ellouze W."/>
        </authorList>
    </citation>
    <scope>NUCLEOTIDE SEQUENCE [LARGE SCALE GENOMIC DNA]</scope>
    <source>
        <strain evidence="3 4">FDS-564</strain>
    </source>
</reference>
<feature type="compositionally biased region" description="Low complexity" evidence="1">
    <location>
        <begin position="730"/>
        <end position="739"/>
    </location>
</feature>
<feature type="compositionally biased region" description="Basic and acidic residues" evidence="1">
    <location>
        <begin position="369"/>
        <end position="379"/>
    </location>
</feature>
<feature type="compositionally biased region" description="Basic residues" evidence="1">
    <location>
        <begin position="851"/>
        <end position="860"/>
    </location>
</feature>
<feature type="compositionally biased region" description="Polar residues" evidence="1">
    <location>
        <begin position="420"/>
        <end position="430"/>
    </location>
</feature>
<dbReference type="GO" id="GO:0005634">
    <property type="term" value="C:nucleus"/>
    <property type="evidence" value="ECO:0007669"/>
    <property type="project" value="TreeGrafter"/>
</dbReference>
<feature type="region of interest" description="Disordered" evidence="1">
    <location>
        <begin position="281"/>
        <end position="379"/>
    </location>
</feature>
<proteinExistence type="predicted"/>
<feature type="compositionally biased region" description="Polar residues" evidence="1">
    <location>
        <begin position="1139"/>
        <end position="1152"/>
    </location>
</feature>
<dbReference type="Proteomes" id="UP001320245">
    <property type="component" value="Unassembled WGS sequence"/>
</dbReference>
<feature type="compositionally biased region" description="Polar residues" evidence="1">
    <location>
        <begin position="467"/>
        <end position="478"/>
    </location>
</feature>
<evidence type="ECO:0000259" key="2">
    <source>
        <dbReference type="Pfam" id="PF10382"/>
    </source>
</evidence>
<dbReference type="InterPro" id="IPR018838">
    <property type="entry name" value="ZGRF1-like_N"/>
</dbReference>
<dbReference type="EMBL" id="JAJSPL020000057">
    <property type="protein sequence ID" value="KAK7731098.1"/>
    <property type="molecule type" value="Genomic_DNA"/>
</dbReference>
<feature type="compositionally biased region" description="Polar residues" evidence="1">
    <location>
        <begin position="702"/>
        <end position="717"/>
    </location>
</feature>
<evidence type="ECO:0000256" key="1">
    <source>
        <dbReference type="SAM" id="MobiDB-lite"/>
    </source>
</evidence>
<keyword evidence="4" id="KW-1185">Reference proteome</keyword>
<dbReference type="Pfam" id="PF10382">
    <property type="entry name" value="ZGRF1-like_N"/>
    <property type="match status" value="1"/>
</dbReference>
<feature type="compositionally biased region" description="Basic and acidic residues" evidence="1">
    <location>
        <begin position="613"/>
        <end position="630"/>
    </location>
</feature>
<feature type="compositionally biased region" description="Basic and acidic residues" evidence="1">
    <location>
        <begin position="546"/>
        <end position="556"/>
    </location>
</feature>
<feature type="domain" description="5'-3' DNA helicase ZGRF1-like N-terminal" evidence="2">
    <location>
        <begin position="16"/>
        <end position="96"/>
    </location>
</feature>
<feature type="compositionally biased region" description="Basic and acidic residues" evidence="1">
    <location>
        <begin position="665"/>
        <end position="688"/>
    </location>
</feature>
<feature type="compositionally biased region" description="Basic and acidic residues" evidence="1">
    <location>
        <begin position="184"/>
        <end position="198"/>
    </location>
</feature>
<protein>
    <recommendedName>
        <fullName evidence="2">5'-3' DNA helicase ZGRF1-like N-terminal domain-containing protein</fullName>
    </recommendedName>
</protein>
<dbReference type="PANTHER" id="PTHR28535">
    <property type="entry name" value="ZINC FINGER GRF-TYPE CONTAINING 1"/>
    <property type="match status" value="1"/>
</dbReference>
<feature type="region of interest" description="Disordered" evidence="1">
    <location>
        <begin position="219"/>
        <end position="256"/>
    </location>
</feature>
<dbReference type="InterPro" id="IPR052800">
    <property type="entry name" value="DNA_Repair_Helicase_ZGRF1"/>
</dbReference>
<dbReference type="PANTHER" id="PTHR28535:SF1">
    <property type="entry name" value="PROTEIN ZGRF1"/>
    <property type="match status" value="1"/>
</dbReference>
<dbReference type="GO" id="GO:0006302">
    <property type="term" value="P:double-strand break repair"/>
    <property type="evidence" value="ECO:0007669"/>
    <property type="project" value="TreeGrafter"/>
</dbReference>
<feature type="compositionally biased region" description="Basic and acidic residues" evidence="1">
    <location>
        <begin position="308"/>
        <end position="325"/>
    </location>
</feature>
<feature type="compositionally biased region" description="Basic and acidic residues" evidence="1">
    <location>
        <begin position="481"/>
        <end position="509"/>
    </location>
</feature>
<feature type="compositionally biased region" description="Polar residues" evidence="1">
    <location>
        <begin position="651"/>
        <end position="662"/>
    </location>
</feature>
<evidence type="ECO:0000313" key="3">
    <source>
        <dbReference type="EMBL" id="KAK7731098.1"/>
    </source>
</evidence>
<accession>A0AAN9TZX8</accession>
<feature type="compositionally biased region" description="Basic and acidic residues" evidence="1">
    <location>
        <begin position="408"/>
        <end position="417"/>
    </location>
</feature>
<feature type="region of interest" description="Disordered" evidence="1">
    <location>
        <begin position="403"/>
        <end position="509"/>
    </location>
</feature>
<feature type="compositionally biased region" description="Basic and acidic residues" evidence="1">
    <location>
        <begin position="836"/>
        <end position="850"/>
    </location>
</feature>
<feature type="region of interest" description="Disordered" evidence="1">
    <location>
        <begin position="144"/>
        <end position="205"/>
    </location>
</feature>
<feature type="region of interest" description="Disordered" evidence="1">
    <location>
        <begin position="1068"/>
        <end position="1155"/>
    </location>
</feature>
<feature type="compositionally biased region" description="Polar residues" evidence="1">
    <location>
        <begin position="297"/>
        <end position="307"/>
    </location>
</feature>
<comment type="caution">
    <text evidence="3">The sequence shown here is derived from an EMBL/GenBank/DDBJ whole genome shotgun (WGS) entry which is preliminary data.</text>
</comment>